<dbReference type="InterPro" id="IPR038607">
    <property type="entry name" value="PhoD-like_sf"/>
</dbReference>
<dbReference type="STRING" id="3055.A0A2K3DYB4"/>
<dbReference type="PANTHER" id="PTHR46689">
    <property type="entry name" value="MEMBRANE PROTEIN, PUTATIVE-RELATED"/>
    <property type="match status" value="1"/>
</dbReference>
<feature type="compositionally biased region" description="Low complexity" evidence="1">
    <location>
        <begin position="949"/>
        <end position="965"/>
    </location>
</feature>
<evidence type="ECO:0000313" key="4">
    <source>
        <dbReference type="Proteomes" id="UP000006906"/>
    </source>
</evidence>
<protein>
    <recommendedName>
        <fullName evidence="2">PhoD-like phosphatase domain-containing protein</fullName>
    </recommendedName>
</protein>
<dbReference type="EMBL" id="CM008964">
    <property type="protein sequence ID" value="PNW85530.1"/>
    <property type="molecule type" value="Genomic_DNA"/>
</dbReference>
<dbReference type="InParanoid" id="A0A2K3DYB4"/>
<proteinExistence type="predicted"/>
<feature type="compositionally biased region" description="Low complexity" evidence="1">
    <location>
        <begin position="203"/>
        <end position="212"/>
    </location>
</feature>
<dbReference type="GeneID" id="5717530"/>
<sequence length="1132" mass="118886">MYPPPGQQHPQYGGAPPPAYPAVPGGPGPGAPPPPPPPPPAPAGTPPPAGAGSSAPPAGAPDSASPPPRTGFMRFFSKNKPEQGSPGQNAAPSTDPDQQGQQQPGRTLSPGRLFGLFGRGKDTAAAAQGAQDPSLPAAANAAALQQQQLQAGVTVVPPPTGLCSRAPPPHEEVAALQTSPLSPSKFGLLNRPPTEQSPGGATGAAAGHNGPAVDPNFSGPAPLDDTYGPYVRFQGYTPSSHLYELSVMVIIHQNKSPMPPCLRYREKQQHGSDVVLRNPVRLWSYAGYNFWRWDLALQLGGAPATLEYCVVCSTDHFFTTHKKYNIQLPSANQKWHWGFHSCNGFHDPADELAHGGIQPLWRDVMHVHQRDPIHVMFGGGDQLYCDDVWKLPSLVTWTMMSDRPSRNSHPFSQAMVNETFDFYFRNYTHHFAKEVFAEALACIPQCMMWDDHDIFDGWGSYPPELQNCPVFSGIFFVARKFYLLFQCHAAEDNHRQLNKGWGLTGLSWTRMVGSTTAVIGLDSRGERTREQIIRPASWAAFQDQCAKLPAGVRHVVVVATVPTIYPSVPGVEDAMMALAGTGVMANALTAFLQKTGLSEHLFNAFGEPELLDDLLDHWSADVHEVEKFCLVRMMQDLALARGFRFTILSGDVHCAGLGMYQTYPKQNLKTDFRYMQQIISSAIGNIPPPEAVLKALSASNKPRMLDNNTREKMRGIFEDGMLLKGQRNWADVHERPLLTGPAAAAATLAGGVSGGAADGSLHFQLRVEHPVYREVRPSTYDIWVPVLELQPGTFSPAPLPVAPPLPQPLMIQFQAELVAAGVGMDAAMPVTIAAGGATPQLHTGHPGAAHDATAAAAQHAAQQVAASNQALQQQQQLQQQQAQAAAATEQMRLMSLAGAGAAAGAAGQLQHSPPTQPQDAYGLASDINQHAGQQQAAGGYPYGQPPPAAGAAPQQPAYPSQGGAPSAQTGYPPAQPGYPPAQPPYPPAPQAAAGGYPPQPAAASPYAPMASNYPPAAGSYPPPAGSYPPPAGPSSGGYPPPPAGAPSPYAPPAGAPSPYAPPAGAPSPYAPPAGAPPPYAPPAGAPSPYAPPAGAPSPYAPPAGAPPPYAPPAAGGYPPPPPAGAYPPPAGY</sequence>
<dbReference type="Gene3D" id="3.60.21.70">
    <property type="entry name" value="PhoD-like phosphatase"/>
    <property type="match status" value="1"/>
</dbReference>
<feature type="compositionally biased region" description="Low complexity" evidence="1">
    <location>
        <begin position="95"/>
        <end position="105"/>
    </location>
</feature>
<feature type="compositionally biased region" description="Pro residues" evidence="1">
    <location>
        <begin position="15"/>
        <end position="49"/>
    </location>
</feature>
<dbReference type="OrthoDB" id="9999821at2759"/>
<feature type="compositionally biased region" description="Low complexity" evidence="1">
    <location>
        <begin position="50"/>
        <end position="63"/>
    </location>
</feature>
<keyword evidence="4" id="KW-1185">Reference proteome</keyword>
<dbReference type="ExpressionAtlas" id="A0A2K3DYB4">
    <property type="expression patterns" value="baseline and differential"/>
</dbReference>
<feature type="region of interest" description="Disordered" evidence="1">
    <location>
        <begin position="932"/>
        <end position="1132"/>
    </location>
</feature>
<feature type="domain" description="PhoD-like phosphatase" evidence="2">
    <location>
        <begin position="331"/>
        <end position="580"/>
    </location>
</feature>
<dbReference type="Pfam" id="PF19050">
    <property type="entry name" value="PhoD_2"/>
    <property type="match status" value="2"/>
</dbReference>
<evidence type="ECO:0000256" key="1">
    <source>
        <dbReference type="SAM" id="MobiDB-lite"/>
    </source>
</evidence>
<feature type="region of interest" description="Disordered" evidence="1">
    <location>
        <begin position="189"/>
        <end position="219"/>
    </location>
</feature>
<evidence type="ECO:0000313" key="3">
    <source>
        <dbReference type="EMBL" id="PNW85530.1"/>
    </source>
</evidence>
<dbReference type="GO" id="GO:0016020">
    <property type="term" value="C:membrane"/>
    <property type="evidence" value="ECO:0000318"/>
    <property type="project" value="GO_Central"/>
</dbReference>
<dbReference type="RefSeq" id="XP_042926308.1">
    <property type="nucleotide sequence ID" value="XM_043061179.1"/>
</dbReference>
<feature type="domain" description="PhoD-like phosphatase" evidence="2">
    <location>
        <begin position="592"/>
        <end position="710"/>
    </location>
</feature>
<dbReference type="Gramene" id="PNW85530">
    <property type="protein sequence ID" value="PNW85530"/>
    <property type="gene ID" value="CHLRE_03g190900v5"/>
</dbReference>
<dbReference type="CDD" id="cd07389">
    <property type="entry name" value="MPP_PhoD"/>
    <property type="match status" value="1"/>
</dbReference>
<dbReference type="PANTHER" id="PTHR46689:SF1">
    <property type="entry name" value="PHOD-LIKE PHOSPHATASE DOMAIN-CONTAINING PROTEIN"/>
    <property type="match status" value="1"/>
</dbReference>
<name>A0A2K3DYB4_CHLRE</name>
<feature type="compositionally biased region" description="Pro residues" evidence="1">
    <location>
        <begin position="1020"/>
        <end position="1132"/>
    </location>
</feature>
<dbReference type="InterPro" id="IPR018946">
    <property type="entry name" value="PhoD-like_MPP"/>
</dbReference>
<feature type="compositionally biased region" description="Low complexity" evidence="1">
    <location>
        <begin position="990"/>
        <end position="1019"/>
    </location>
</feature>
<gene>
    <name evidence="3" type="ORF">CHLRE_03g190900v5</name>
</gene>
<dbReference type="AlphaFoldDB" id="A0A2K3DYB4"/>
<dbReference type="KEGG" id="cre:CHLRE_03g190900v5"/>
<dbReference type="InterPro" id="IPR043904">
    <property type="entry name" value="PhoD_2-like"/>
</dbReference>
<evidence type="ECO:0000259" key="2">
    <source>
        <dbReference type="Pfam" id="PF19050"/>
    </source>
</evidence>
<dbReference type="Proteomes" id="UP000006906">
    <property type="component" value="Chromosome 3"/>
</dbReference>
<accession>A0A2K3DYB4</accession>
<feature type="region of interest" description="Disordered" evidence="1">
    <location>
        <begin position="1"/>
        <end position="132"/>
    </location>
</feature>
<feature type="compositionally biased region" description="Pro residues" evidence="1">
    <location>
        <begin position="973"/>
        <end position="989"/>
    </location>
</feature>
<reference evidence="3 4" key="1">
    <citation type="journal article" date="2007" name="Science">
        <title>The Chlamydomonas genome reveals the evolution of key animal and plant functions.</title>
        <authorList>
            <person name="Merchant S.S."/>
            <person name="Prochnik S.E."/>
            <person name="Vallon O."/>
            <person name="Harris E.H."/>
            <person name="Karpowicz S.J."/>
            <person name="Witman G.B."/>
            <person name="Terry A."/>
            <person name="Salamov A."/>
            <person name="Fritz-Laylin L.K."/>
            <person name="Marechal-Drouard L."/>
            <person name="Marshall W.F."/>
            <person name="Qu L.H."/>
            <person name="Nelson D.R."/>
            <person name="Sanderfoot A.A."/>
            <person name="Spalding M.H."/>
            <person name="Kapitonov V.V."/>
            <person name="Ren Q."/>
            <person name="Ferris P."/>
            <person name="Lindquist E."/>
            <person name="Shapiro H."/>
            <person name="Lucas S.M."/>
            <person name="Grimwood J."/>
            <person name="Schmutz J."/>
            <person name="Cardol P."/>
            <person name="Cerutti H."/>
            <person name="Chanfreau G."/>
            <person name="Chen C.L."/>
            <person name="Cognat V."/>
            <person name="Croft M.T."/>
            <person name="Dent R."/>
            <person name="Dutcher S."/>
            <person name="Fernandez E."/>
            <person name="Fukuzawa H."/>
            <person name="Gonzalez-Ballester D."/>
            <person name="Gonzalez-Halphen D."/>
            <person name="Hallmann A."/>
            <person name="Hanikenne M."/>
            <person name="Hippler M."/>
            <person name="Inwood W."/>
            <person name="Jabbari K."/>
            <person name="Kalanon M."/>
            <person name="Kuras R."/>
            <person name="Lefebvre P.A."/>
            <person name="Lemaire S.D."/>
            <person name="Lobanov A.V."/>
            <person name="Lohr M."/>
            <person name="Manuell A."/>
            <person name="Meier I."/>
            <person name="Mets L."/>
            <person name="Mittag M."/>
            <person name="Mittelmeier T."/>
            <person name="Moroney J.V."/>
            <person name="Moseley J."/>
            <person name="Napoli C."/>
            <person name="Nedelcu A.M."/>
            <person name="Niyogi K."/>
            <person name="Novoselov S.V."/>
            <person name="Paulsen I.T."/>
            <person name="Pazour G."/>
            <person name="Purton S."/>
            <person name="Ral J.P."/>
            <person name="Riano-Pachon D.M."/>
            <person name="Riekhof W."/>
            <person name="Rymarquis L."/>
            <person name="Schroda M."/>
            <person name="Stern D."/>
            <person name="Umen J."/>
            <person name="Willows R."/>
            <person name="Wilson N."/>
            <person name="Zimmer S.L."/>
            <person name="Allmer J."/>
            <person name="Balk J."/>
            <person name="Bisova K."/>
            <person name="Chen C.J."/>
            <person name="Elias M."/>
            <person name="Gendler K."/>
            <person name="Hauser C."/>
            <person name="Lamb M.R."/>
            <person name="Ledford H."/>
            <person name="Long J.C."/>
            <person name="Minagawa J."/>
            <person name="Page M.D."/>
            <person name="Pan J."/>
            <person name="Pootakham W."/>
            <person name="Roje S."/>
            <person name="Rose A."/>
            <person name="Stahlberg E."/>
            <person name="Terauchi A.M."/>
            <person name="Yang P."/>
            <person name="Ball S."/>
            <person name="Bowler C."/>
            <person name="Dieckmann C.L."/>
            <person name="Gladyshev V.N."/>
            <person name="Green P."/>
            <person name="Jorgensen R."/>
            <person name="Mayfield S."/>
            <person name="Mueller-Roeber B."/>
            <person name="Rajamani S."/>
            <person name="Sayre R.T."/>
            <person name="Brokstein P."/>
            <person name="Dubchak I."/>
            <person name="Goodstein D."/>
            <person name="Hornick L."/>
            <person name="Huang Y.W."/>
            <person name="Jhaveri J."/>
            <person name="Luo Y."/>
            <person name="Martinez D."/>
            <person name="Ngau W.C."/>
            <person name="Otillar B."/>
            <person name="Poliakov A."/>
            <person name="Porter A."/>
            <person name="Szajkowski L."/>
            <person name="Werner G."/>
            <person name="Zhou K."/>
            <person name="Grigoriev I.V."/>
            <person name="Rokhsar D.S."/>
            <person name="Grossman A.R."/>
        </authorList>
    </citation>
    <scope>NUCLEOTIDE SEQUENCE [LARGE SCALE GENOMIC DNA]</scope>
    <source>
        <strain evidence="4">CC-503</strain>
    </source>
</reference>
<organism evidence="3 4">
    <name type="scientific">Chlamydomonas reinhardtii</name>
    <name type="common">Chlamydomonas smithii</name>
    <dbReference type="NCBI Taxonomy" id="3055"/>
    <lineage>
        <taxon>Eukaryota</taxon>
        <taxon>Viridiplantae</taxon>
        <taxon>Chlorophyta</taxon>
        <taxon>core chlorophytes</taxon>
        <taxon>Chlorophyceae</taxon>
        <taxon>CS clade</taxon>
        <taxon>Chlamydomonadales</taxon>
        <taxon>Chlamydomonadaceae</taxon>
        <taxon>Chlamydomonas</taxon>
    </lineage>
</organism>